<dbReference type="EMBL" id="LKHS01000020">
    <property type="protein sequence ID" value="KQH84299.1"/>
    <property type="molecule type" value="Genomic_DNA"/>
</dbReference>
<accession>A0A0Q2SAD6</accession>
<evidence type="ECO:0000259" key="1">
    <source>
        <dbReference type="PROSITE" id="PS51725"/>
    </source>
</evidence>
<dbReference type="PANTHER" id="PTHR33336:SF3">
    <property type="entry name" value="ABM DOMAIN-CONTAINING PROTEIN"/>
    <property type="match status" value="1"/>
</dbReference>
<keyword evidence="2" id="KW-0503">Monooxygenase</keyword>
<dbReference type="InterPro" id="IPR007138">
    <property type="entry name" value="ABM_dom"/>
</dbReference>
<gene>
    <name evidence="2" type="ORF">AMR76_18910</name>
</gene>
<dbReference type="PANTHER" id="PTHR33336">
    <property type="entry name" value="QUINOL MONOOXYGENASE YGIN-RELATED"/>
    <property type="match status" value="1"/>
</dbReference>
<dbReference type="Proteomes" id="UP000051221">
    <property type="component" value="Unassembled WGS sequence"/>
</dbReference>
<dbReference type="GO" id="GO:0005829">
    <property type="term" value="C:cytosol"/>
    <property type="evidence" value="ECO:0007669"/>
    <property type="project" value="TreeGrafter"/>
</dbReference>
<dbReference type="AlphaFoldDB" id="A0A0Q2SAD6"/>
<protein>
    <submittedName>
        <fullName evidence="2">Antibiotic biosynthesis monooxygenase</fullName>
    </submittedName>
</protein>
<dbReference type="InParanoid" id="A0A0Q2SAD6"/>
<evidence type="ECO:0000313" key="3">
    <source>
        <dbReference type="Proteomes" id="UP000051221"/>
    </source>
</evidence>
<dbReference type="InterPro" id="IPR011008">
    <property type="entry name" value="Dimeric_a/b-barrel"/>
</dbReference>
<evidence type="ECO:0000313" key="2">
    <source>
        <dbReference type="EMBL" id="KQH84299.1"/>
    </source>
</evidence>
<proteinExistence type="predicted"/>
<dbReference type="InterPro" id="IPR050744">
    <property type="entry name" value="AI-2_Isomerase_LsrG"/>
</dbReference>
<comment type="caution">
    <text evidence="2">The sequence shown here is derived from an EMBL/GenBank/DDBJ whole genome shotgun (WGS) entry which is preliminary data.</text>
</comment>
<dbReference type="Gene3D" id="3.30.70.100">
    <property type="match status" value="1"/>
</dbReference>
<organism evidence="2 3">
    <name type="scientific">Vibrio furnissii</name>
    <dbReference type="NCBI Taxonomy" id="29494"/>
    <lineage>
        <taxon>Bacteria</taxon>
        <taxon>Pseudomonadati</taxon>
        <taxon>Pseudomonadota</taxon>
        <taxon>Gammaproteobacteria</taxon>
        <taxon>Vibrionales</taxon>
        <taxon>Vibrionaceae</taxon>
        <taxon>Vibrio</taxon>
    </lineage>
</organism>
<dbReference type="GO" id="GO:0004497">
    <property type="term" value="F:monooxygenase activity"/>
    <property type="evidence" value="ECO:0007669"/>
    <property type="project" value="UniProtKB-KW"/>
</dbReference>
<feature type="domain" description="ABM" evidence="1">
    <location>
        <begin position="4"/>
        <end position="94"/>
    </location>
</feature>
<sequence length="98" mass="11396">MATIHLMAEIKANHGQEENLEHALRALLEPSRNEDGCCQYELFQDESIPGLFVMQEIWCSEAALAQHEQTEHFQHFVALTQDKGWIEYLQPRQLKFLA</sequence>
<keyword evidence="3" id="KW-1185">Reference proteome</keyword>
<dbReference type="SUPFAM" id="SSF54909">
    <property type="entry name" value="Dimeric alpha+beta barrel"/>
    <property type="match status" value="1"/>
</dbReference>
<dbReference type="Pfam" id="PF03992">
    <property type="entry name" value="ABM"/>
    <property type="match status" value="1"/>
</dbReference>
<dbReference type="RefSeq" id="WP_055466874.1">
    <property type="nucleotide sequence ID" value="NZ_CP046797.1"/>
</dbReference>
<keyword evidence="2" id="KW-0560">Oxidoreductase</keyword>
<reference evidence="2 3" key="1">
    <citation type="submission" date="2015-08" db="EMBL/GenBank/DDBJ databases">
        <title>Antibacterial properties of a collection of Vibrionaceae strains.</title>
        <authorList>
            <person name="Giubergia S."/>
        </authorList>
    </citation>
    <scope>NUCLEOTIDE SEQUENCE [LARGE SCALE GENOMIC DNA]</scope>
    <source>
        <strain evidence="2 3">S0821</strain>
    </source>
</reference>
<dbReference type="PROSITE" id="PS51725">
    <property type="entry name" value="ABM"/>
    <property type="match status" value="1"/>
</dbReference>
<name>A0A0Q2SAD6_VIBFU</name>